<comment type="caution">
    <text evidence="2">The sequence shown here is derived from an EMBL/GenBank/DDBJ whole genome shotgun (WGS) entry which is preliminary data.</text>
</comment>
<dbReference type="GO" id="GO:0004343">
    <property type="term" value="F:glucosamine 6-phosphate N-acetyltransferase activity"/>
    <property type="evidence" value="ECO:0007669"/>
    <property type="project" value="TreeGrafter"/>
</dbReference>
<protein>
    <recommendedName>
        <fullName evidence="1">N-acetyltransferase domain-containing protein</fullName>
    </recommendedName>
</protein>
<organism evidence="2 3">
    <name type="scientific">candidate division WOR_3 bacterium SM1_77</name>
    <dbReference type="NCBI Taxonomy" id="1703778"/>
    <lineage>
        <taxon>Bacteria</taxon>
        <taxon>Bacteria division WOR-3</taxon>
    </lineage>
</organism>
<dbReference type="SUPFAM" id="SSF55729">
    <property type="entry name" value="Acyl-CoA N-acyltransferases (Nat)"/>
    <property type="match status" value="1"/>
</dbReference>
<reference evidence="2 3" key="1">
    <citation type="journal article" date="2015" name="Microbiome">
        <title>Genomic resolution of linkages in carbon, nitrogen, and sulfur cycling among widespread estuary sediment bacteria.</title>
        <authorList>
            <person name="Baker B.J."/>
            <person name="Lazar C.S."/>
            <person name="Teske A.P."/>
            <person name="Dick G.J."/>
        </authorList>
    </citation>
    <scope>NUCLEOTIDE SEQUENCE [LARGE SCALE GENOMIC DNA]</scope>
    <source>
        <strain evidence="2">SM1_77</strain>
    </source>
</reference>
<dbReference type="InterPro" id="IPR039143">
    <property type="entry name" value="GNPNAT1-like"/>
</dbReference>
<evidence type="ECO:0000313" key="2">
    <source>
        <dbReference type="EMBL" id="KPL15857.1"/>
    </source>
</evidence>
<dbReference type="Proteomes" id="UP000050975">
    <property type="component" value="Unassembled WGS sequence"/>
</dbReference>
<sequence>MEIRLIKTEEELKAVFHIREKVFIQGQGVPRTIEMDGHDEYAEHVIVLCDGEPIGCARIRYPENKAKLERIAILEEHRGKHYGRKLVEFLISHCARQKAQEIYMNSQYHVKDYYKKFGFREVGPPFIEANIKHIKMVFEESADAPGD</sequence>
<dbReference type="EMBL" id="LJVE01000004">
    <property type="protein sequence ID" value="KPL15857.1"/>
    <property type="molecule type" value="Genomic_DNA"/>
</dbReference>
<accession>A0A0S8K1L0</accession>
<gene>
    <name evidence="2" type="ORF">AMJ74_00595</name>
</gene>
<name>A0A0S8K1L0_UNCW3</name>
<dbReference type="AlphaFoldDB" id="A0A0S8K1L0"/>
<evidence type="ECO:0000313" key="3">
    <source>
        <dbReference type="Proteomes" id="UP000050975"/>
    </source>
</evidence>
<evidence type="ECO:0000259" key="1">
    <source>
        <dbReference type="PROSITE" id="PS51186"/>
    </source>
</evidence>
<feature type="domain" description="N-acetyltransferase" evidence="1">
    <location>
        <begin position="1"/>
        <end position="141"/>
    </location>
</feature>
<dbReference type="Pfam" id="PF13673">
    <property type="entry name" value="Acetyltransf_10"/>
    <property type="match status" value="1"/>
</dbReference>
<dbReference type="CDD" id="cd04301">
    <property type="entry name" value="NAT_SF"/>
    <property type="match status" value="1"/>
</dbReference>
<dbReference type="PANTHER" id="PTHR13355">
    <property type="entry name" value="GLUCOSAMINE 6-PHOSPHATE N-ACETYLTRANSFERASE"/>
    <property type="match status" value="1"/>
</dbReference>
<dbReference type="InterPro" id="IPR016181">
    <property type="entry name" value="Acyl_CoA_acyltransferase"/>
</dbReference>
<proteinExistence type="predicted"/>
<dbReference type="InterPro" id="IPR000182">
    <property type="entry name" value="GNAT_dom"/>
</dbReference>
<dbReference type="PANTHER" id="PTHR13355:SF11">
    <property type="entry name" value="GLUCOSAMINE 6-PHOSPHATE N-ACETYLTRANSFERASE"/>
    <property type="match status" value="1"/>
</dbReference>
<dbReference type="PROSITE" id="PS51186">
    <property type="entry name" value="GNAT"/>
    <property type="match status" value="1"/>
</dbReference>
<dbReference type="Gene3D" id="3.40.630.30">
    <property type="match status" value="1"/>
</dbReference>